<reference evidence="1" key="1">
    <citation type="submission" date="2022-05" db="EMBL/GenBank/DDBJ databases">
        <title>Complete genome sequence of toluene-degrading Gulosibacter sediminis strain ACHW.36C.</title>
        <authorList>
            <person name="Wai A.C."/>
            <person name="Lai G.K."/>
            <person name="Griffin S.D."/>
            <person name="Leung F.C."/>
        </authorList>
    </citation>
    <scope>NUCLEOTIDE SEQUENCE [LARGE SCALE GENOMIC DNA]</scope>
    <source>
        <strain evidence="1">ACHW.36C</strain>
    </source>
</reference>
<accession>A0ABY4MYG9</accession>
<dbReference type="EMBL" id="CP097160">
    <property type="protein sequence ID" value="UQN15482.1"/>
    <property type="molecule type" value="Genomic_DNA"/>
</dbReference>
<protein>
    <submittedName>
        <fullName evidence="1">Uncharacterized protein</fullName>
    </submittedName>
</protein>
<proteinExistence type="predicted"/>
<evidence type="ECO:0000313" key="1">
    <source>
        <dbReference type="EMBL" id="UQN15482.1"/>
    </source>
</evidence>
<name>A0ABY4MYG9_9MICO</name>
<sequence>MTRIAINGHDLSEEVEGDGSLELMRLQQTTLAATHRVHAYERDAVDHFGAAVSQDGIVGMQRVVV</sequence>
<organism evidence="1">
    <name type="scientific">Gulosibacter sediminis</name>
    <dbReference type="NCBI Taxonomy" id="1729695"/>
    <lineage>
        <taxon>Bacteria</taxon>
        <taxon>Bacillati</taxon>
        <taxon>Actinomycetota</taxon>
        <taxon>Actinomycetes</taxon>
        <taxon>Micrococcales</taxon>
        <taxon>Microbacteriaceae</taxon>
        <taxon>Gulosibacter</taxon>
    </lineage>
</organism>
<gene>
    <name evidence="1" type="ORF">M3M28_03180</name>
</gene>